<evidence type="ECO:0000313" key="2">
    <source>
        <dbReference type="Proteomes" id="UP000275267"/>
    </source>
</evidence>
<dbReference type="EMBL" id="PQIB02000002">
    <property type="protein sequence ID" value="RLN33807.1"/>
    <property type="molecule type" value="Genomic_DNA"/>
</dbReference>
<comment type="caution">
    <text evidence="1">The sequence shown here is derived from an EMBL/GenBank/DDBJ whole genome shotgun (WGS) entry which is preliminary data.</text>
</comment>
<dbReference type="AlphaFoldDB" id="A0A3L6T8L0"/>
<sequence length="190" mass="19657">MASRMSVDAEMKALLDGPALPCSKPHQLVPLEDDLVVAIASVAALDASLATAPPFKGGLRGYVLPTAPYRDAALLKAAAESGSYAAAPFVLLNHGVVGAKITLLDEAREQLENIVAGLNALQSETLGGVRTQLMGRDLTAAQLARAAESSAQWADIVEHTRREAQLEVGSMAASLKSIISIVLESASASA</sequence>
<protein>
    <submittedName>
        <fullName evidence="1">Uncharacterized protein</fullName>
    </submittedName>
</protein>
<keyword evidence="2" id="KW-1185">Reference proteome</keyword>
<proteinExistence type="predicted"/>
<organism evidence="1 2">
    <name type="scientific">Panicum miliaceum</name>
    <name type="common">Proso millet</name>
    <name type="synonym">Broomcorn millet</name>
    <dbReference type="NCBI Taxonomy" id="4540"/>
    <lineage>
        <taxon>Eukaryota</taxon>
        <taxon>Viridiplantae</taxon>
        <taxon>Streptophyta</taxon>
        <taxon>Embryophyta</taxon>
        <taxon>Tracheophyta</taxon>
        <taxon>Spermatophyta</taxon>
        <taxon>Magnoliopsida</taxon>
        <taxon>Liliopsida</taxon>
        <taxon>Poales</taxon>
        <taxon>Poaceae</taxon>
        <taxon>PACMAD clade</taxon>
        <taxon>Panicoideae</taxon>
        <taxon>Panicodae</taxon>
        <taxon>Paniceae</taxon>
        <taxon>Panicinae</taxon>
        <taxon>Panicum</taxon>
        <taxon>Panicum sect. Panicum</taxon>
    </lineage>
</organism>
<dbReference type="OrthoDB" id="10560659at2759"/>
<gene>
    <name evidence="1" type="ORF">C2845_PM03G11520</name>
</gene>
<accession>A0A3L6T8L0</accession>
<dbReference type="Proteomes" id="UP000275267">
    <property type="component" value="Unassembled WGS sequence"/>
</dbReference>
<reference evidence="2" key="1">
    <citation type="journal article" date="2019" name="Nat. Commun.">
        <title>The genome of broomcorn millet.</title>
        <authorList>
            <person name="Zou C."/>
            <person name="Miki D."/>
            <person name="Li D."/>
            <person name="Tang Q."/>
            <person name="Xiao L."/>
            <person name="Rajput S."/>
            <person name="Deng P."/>
            <person name="Jia W."/>
            <person name="Huang R."/>
            <person name="Zhang M."/>
            <person name="Sun Y."/>
            <person name="Hu J."/>
            <person name="Fu X."/>
            <person name="Schnable P.S."/>
            <person name="Li F."/>
            <person name="Zhang H."/>
            <person name="Feng B."/>
            <person name="Zhu X."/>
            <person name="Liu R."/>
            <person name="Schnable J.C."/>
            <person name="Zhu J.-K."/>
            <person name="Zhang H."/>
        </authorList>
    </citation>
    <scope>NUCLEOTIDE SEQUENCE [LARGE SCALE GENOMIC DNA]</scope>
</reference>
<evidence type="ECO:0000313" key="1">
    <source>
        <dbReference type="EMBL" id="RLN33807.1"/>
    </source>
</evidence>
<name>A0A3L6T8L0_PANMI</name>